<name>A0A2P8HT96_CHINA</name>
<organism evidence="2 3">
    <name type="scientific">Chitinophaga niastensis</name>
    <dbReference type="NCBI Taxonomy" id="536980"/>
    <lineage>
        <taxon>Bacteria</taxon>
        <taxon>Pseudomonadati</taxon>
        <taxon>Bacteroidota</taxon>
        <taxon>Chitinophagia</taxon>
        <taxon>Chitinophagales</taxon>
        <taxon>Chitinophagaceae</taxon>
        <taxon>Chitinophaga</taxon>
    </lineage>
</organism>
<evidence type="ECO:0000259" key="1">
    <source>
        <dbReference type="Pfam" id="PF09537"/>
    </source>
</evidence>
<comment type="caution">
    <text evidence="2">The sequence shown here is derived from an EMBL/GenBank/DDBJ whole genome shotgun (WGS) entry which is preliminary data.</text>
</comment>
<dbReference type="Gene3D" id="1.20.1260.10">
    <property type="match status" value="1"/>
</dbReference>
<dbReference type="Proteomes" id="UP000240971">
    <property type="component" value="Unassembled WGS sequence"/>
</dbReference>
<dbReference type="OrthoDB" id="282393at2"/>
<reference evidence="2 3" key="1">
    <citation type="submission" date="2018-03" db="EMBL/GenBank/DDBJ databases">
        <title>Genomic Encyclopedia of Archaeal and Bacterial Type Strains, Phase II (KMG-II): from individual species to whole genera.</title>
        <authorList>
            <person name="Goeker M."/>
        </authorList>
    </citation>
    <scope>NUCLEOTIDE SEQUENCE [LARGE SCALE GENOMIC DNA]</scope>
    <source>
        <strain evidence="2 3">DSM 24859</strain>
    </source>
</reference>
<feature type="domain" description="DUF2383" evidence="1">
    <location>
        <begin position="8"/>
        <end position="115"/>
    </location>
</feature>
<gene>
    <name evidence="2" type="ORF">CLV51_101747</name>
</gene>
<evidence type="ECO:0000313" key="3">
    <source>
        <dbReference type="Proteomes" id="UP000240971"/>
    </source>
</evidence>
<dbReference type="InterPro" id="IPR016920">
    <property type="entry name" value="UCP029477"/>
</dbReference>
<dbReference type="Pfam" id="PF09537">
    <property type="entry name" value="DUF2383"/>
    <property type="match status" value="1"/>
</dbReference>
<sequence length="155" mass="17566">MLQQEKLVTILSDLVKINNDRVEGYRKAIAATDDVDLKALFQRMIDESNKYAVTLNQQLKAHGGDKETSTTTFGKLYRTWMDVKTTFTGSDRHAILSSCEYGEDAAQRAYMDALRSDTPMPYIVREIIAGQQAGLRNAHDTIKSYRDVEKVKVSR</sequence>
<dbReference type="InterPro" id="IPR012347">
    <property type="entry name" value="Ferritin-like"/>
</dbReference>
<dbReference type="InterPro" id="IPR011971">
    <property type="entry name" value="CHP02284"/>
</dbReference>
<protein>
    <submittedName>
        <fullName evidence="2">Uncharacterized protein (TIGR02284 family)</fullName>
    </submittedName>
</protein>
<dbReference type="AlphaFoldDB" id="A0A2P8HT96"/>
<dbReference type="SUPFAM" id="SSF47240">
    <property type="entry name" value="Ferritin-like"/>
    <property type="match status" value="1"/>
</dbReference>
<dbReference type="RefSeq" id="WP_106526648.1">
    <property type="nucleotide sequence ID" value="NZ_PYAW01000001.1"/>
</dbReference>
<dbReference type="NCBIfam" id="TIGR02284">
    <property type="entry name" value="PA2169 family four-helix-bundle protein"/>
    <property type="match status" value="1"/>
</dbReference>
<evidence type="ECO:0000313" key="2">
    <source>
        <dbReference type="EMBL" id="PSL49415.1"/>
    </source>
</evidence>
<keyword evidence="3" id="KW-1185">Reference proteome</keyword>
<accession>A0A2P8HT96</accession>
<dbReference type="EMBL" id="PYAW01000001">
    <property type="protein sequence ID" value="PSL49415.1"/>
    <property type="molecule type" value="Genomic_DNA"/>
</dbReference>
<dbReference type="PIRSF" id="PIRSF029477">
    <property type="entry name" value="UCP029477"/>
    <property type="match status" value="1"/>
</dbReference>
<dbReference type="InterPro" id="IPR009078">
    <property type="entry name" value="Ferritin-like_SF"/>
</dbReference>
<proteinExistence type="predicted"/>
<dbReference type="InterPro" id="IPR019052">
    <property type="entry name" value="DUF2383"/>
</dbReference>